<keyword evidence="4 7" id="KW-0812">Transmembrane</keyword>
<evidence type="ECO:0000256" key="3">
    <source>
        <dbReference type="ARBA" id="ARBA00022475"/>
    </source>
</evidence>
<dbReference type="InterPro" id="IPR050901">
    <property type="entry name" value="BP-dep_ABC_trans_perm"/>
</dbReference>
<dbReference type="InterPro" id="IPR000515">
    <property type="entry name" value="MetI-like"/>
</dbReference>
<dbReference type="RefSeq" id="WP_021098391.1">
    <property type="nucleotide sequence ID" value="NZ_KE557322.1"/>
</dbReference>
<evidence type="ECO:0000256" key="6">
    <source>
        <dbReference type="ARBA" id="ARBA00023136"/>
    </source>
</evidence>
<dbReference type="OrthoDB" id="9815445at2"/>
<evidence type="ECO:0000256" key="5">
    <source>
        <dbReference type="ARBA" id="ARBA00022989"/>
    </source>
</evidence>
<keyword evidence="10" id="KW-1185">Reference proteome</keyword>
<dbReference type="PATRIC" id="fig|1123069.3.peg.2284"/>
<proteinExistence type="inferred from homology"/>
<feature type="transmembrane region" description="Helical" evidence="7">
    <location>
        <begin position="12"/>
        <end position="33"/>
    </location>
</feature>
<evidence type="ECO:0000256" key="2">
    <source>
        <dbReference type="ARBA" id="ARBA00022448"/>
    </source>
</evidence>
<feature type="transmembrane region" description="Helical" evidence="7">
    <location>
        <begin position="195"/>
        <end position="220"/>
    </location>
</feature>
<feature type="transmembrane region" description="Helical" evidence="7">
    <location>
        <begin position="251"/>
        <end position="272"/>
    </location>
</feature>
<sequence length="287" mass="32033">MARAVPPARKALTTALAWAVGLLLFFPILWTVLTSFKPEPVAVASPPVFLDFDWTLRNYQDVQRQRDYFDYFQNSVILSLGSTILALLIAIPAAWSMAFVPGRRTKDLLMWMLSTKMMPAVGVLVPIYLILKWLDDMITRRTGIDVGLDSHVALLVILTLINLPIVIWMLYTYFREIPGEILEAARMDGATLRDEILWILTPMALPGIASTFLLNVILAWNEAFWTINLTVTDAAPLSKFITGFSSPQGLFYAKLSAASTLAIAPILVLGWFSQRQLVRGLTFGAVK</sequence>
<keyword evidence="6 7" id="KW-0472">Membrane</keyword>
<reference evidence="9 10" key="1">
    <citation type="journal article" date="2013" name="Stand. Genomic Sci.">
        <title>Genome sequence of the reddish-pigmented Rubellimicrobium thermophilum type strain (DSM 16684(T)), a member of the Roseobacter clade.</title>
        <authorList>
            <person name="Fiebig A."/>
            <person name="Riedel T."/>
            <person name="Gronow S."/>
            <person name="Petersen J."/>
            <person name="Klenk H.P."/>
            <person name="Goker M."/>
        </authorList>
    </citation>
    <scope>NUCLEOTIDE SEQUENCE [LARGE SCALE GENOMIC DNA]</scope>
    <source>
        <strain evidence="9 10">DSM 16684</strain>
    </source>
</reference>
<dbReference type="Gene3D" id="1.10.3720.10">
    <property type="entry name" value="MetI-like"/>
    <property type="match status" value="1"/>
</dbReference>
<protein>
    <submittedName>
        <fullName evidence="9">Sorbitol ABC transporter membrane protein/mannitol ABC transporter membrane protein</fullName>
    </submittedName>
</protein>
<evidence type="ECO:0000313" key="10">
    <source>
        <dbReference type="Proteomes" id="UP000015346"/>
    </source>
</evidence>
<dbReference type="GO" id="GO:0005886">
    <property type="term" value="C:plasma membrane"/>
    <property type="evidence" value="ECO:0007669"/>
    <property type="project" value="UniProtKB-SubCell"/>
</dbReference>
<dbReference type="CDD" id="cd06261">
    <property type="entry name" value="TM_PBP2"/>
    <property type="match status" value="1"/>
</dbReference>
<dbReference type="STRING" id="1123069.ruthe_02309"/>
<dbReference type="Proteomes" id="UP000015346">
    <property type="component" value="Unassembled WGS sequence"/>
</dbReference>
<name>S9S291_9RHOB</name>
<accession>S9S291</accession>
<comment type="similarity">
    <text evidence="7">Belongs to the binding-protein-dependent transport system permease family.</text>
</comment>
<feature type="domain" description="ABC transmembrane type-1" evidence="8">
    <location>
        <begin position="72"/>
        <end position="273"/>
    </location>
</feature>
<organism evidence="9 10">
    <name type="scientific">Rubellimicrobium thermophilum DSM 16684</name>
    <dbReference type="NCBI Taxonomy" id="1123069"/>
    <lineage>
        <taxon>Bacteria</taxon>
        <taxon>Pseudomonadati</taxon>
        <taxon>Pseudomonadota</taxon>
        <taxon>Alphaproteobacteria</taxon>
        <taxon>Rhodobacterales</taxon>
        <taxon>Roseobacteraceae</taxon>
        <taxon>Rubellimicrobium</taxon>
    </lineage>
</organism>
<evidence type="ECO:0000259" key="8">
    <source>
        <dbReference type="PROSITE" id="PS50928"/>
    </source>
</evidence>
<feature type="transmembrane region" description="Helical" evidence="7">
    <location>
        <begin position="108"/>
        <end position="131"/>
    </location>
</feature>
<comment type="caution">
    <text evidence="9">The sequence shown here is derived from an EMBL/GenBank/DDBJ whole genome shotgun (WGS) entry which is preliminary data.</text>
</comment>
<keyword evidence="2 7" id="KW-0813">Transport</keyword>
<dbReference type="PANTHER" id="PTHR32243">
    <property type="entry name" value="MALTOSE TRANSPORT SYSTEM PERMEASE-RELATED"/>
    <property type="match status" value="1"/>
</dbReference>
<keyword evidence="3" id="KW-1003">Cell membrane</keyword>
<evidence type="ECO:0000256" key="4">
    <source>
        <dbReference type="ARBA" id="ARBA00022692"/>
    </source>
</evidence>
<evidence type="ECO:0000313" key="9">
    <source>
        <dbReference type="EMBL" id="EPX84350.1"/>
    </source>
</evidence>
<dbReference type="PANTHER" id="PTHR32243:SF18">
    <property type="entry name" value="INNER MEMBRANE ABC TRANSPORTER PERMEASE PROTEIN YCJP"/>
    <property type="match status" value="1"/>
</dbReference>
<dbReference type="HOGENOM" id="CLU_016047_1_2_5"/>
<dbReference type="Pfam" id="PF00528">
    <property type="entry name" value="BPD_transp_1"/>
    <property type="match status" value="1"/>
</dbReference>
<feature type="transmembrane region" description="Helical" evidence="7">
    <location>
        <begin position="76"/>
        <end position="96"/>
    </location>
</feature>
<evidence type="ECO:0000256" key="7">
    <source>
        <dbReference type="RuleBase" id="RU363032"/>
    </source>
</evidence>
<dbReference type="GO" id="GO:0055085">
    <property type="term" value="P:transmembrane transport"/>
    <property type="evidence" value="ECO:0007669"/>
    <property type="project" value="InterPro"/>
</dbReference>
<feature type="transmembrane region" description="Helical" evidence="7">
    <location>
        <begin position="151"/>
        <end position="174"/>
    </location>
</feature>
<gene>
    <name evidence="9" type="ORF">ruthe_02309</name>
</gene>
<keyword evidence="5 7" id="KW-1133">Transmembrane helix</keyword>
<dbReference type="PROSITE" id="PS50928">
    <property type="entry name" value="ABC_TM1"/>
    <property type="match status" value="1"/>
</dbReference>
<dbReference type="AlphaFoldDB" id="S9S291"/>
<comment type="subcellular location">
    <subcellularLocation>
        <location evidence="1 7">Cell membrane</location>
        <topology evidence="1 7">Multi-pass membrane protein</topology>
    </subcellularLocation>
</comment>
<dbReference type="InterPro" id="IPR035906">
    <property type="entry name" value="MetI-like_sf"/>
</dbReference>
<dbReference type="EMBL" id="AOLV01000027">
    <property type="protein sequence ID" value="EPX84350.1"/>
    <property type="molecule type" value="Genomic_DNA"/>
</dbReference>
<dbReference type="SUPFAM" id="SSF161098">
    <property type="entry name" value="MetI-like"/>
    <property type="match status" value="1"/>
</dbReference>
<evidence type="ECO:0000256" key="1">
    <source>
        <dbReference type="ARBA" id="ARBA00004651"/>
    </source>
</evidence>